<dbReference type="GO" id="GO:0005829">
    <property type="term" value="C:cytosol"/>
    <property type="evidence" value="ECO:0007669"/>
    <property type="project" value="TreeGrafter"/>
</dbReference>
<comment type="function">
    <text evidence="7">Catalyzes the anti-1,4-elimination of the C-3 phosphate and the C-6 proR hydrogen from 5-enolpyruvylshikimate-3-phosphate (EPSP) to yield chorismate, which is the branch point compound that serves as the starting substrate for the three terminal pathways of aromatic amino acid biosynthesis. This reaction introduces a second double bond into the aromatic ring system.</text>
</comment>
<gene>
    <name evidence="7" type="primary">aroC</name>
    <name evidence="9" type="ordered locus">Deba_3219</name>
</gene>
<dbReference type="eggNOG" id="COG0082">
    <property type="taxonomic scope" value="Bacteria"/>
</dbReference>
<keyword evidence="7" id="KW-0274">FAD</keyword>
<organism evidence="9 10">
    <name type="scientific">Desulfarculus baarsii (strain ATCC 33931 / DSM 2075 / LMG 7858 / VKM B-1802 / 2st14)</name>
    <dbReference type="NCBI Taxonomy" id="644282"/>
    <lineage>
        <taxon>Bacteria</taxon>
        <taxon>Pseudomonadati</taxon>
        <taxon>Thermodesulfobacteriota</taxon>
        <taxon>Desulfarculia</taxon>
        <taxon>Desulfarculales</taxon>
        <taxon>Desulfarculaceae</taxon>
        <taxon>Desulfarculus</taxon>
    </lineage>
</organism>
<accession>E1QLY7</accession>
<evidence type="ECO:0000256" key="4">
    <source>
        <dbReference type="ARBA" id="ARBA00022605"/>
    </source>
</evidence>
<dbReference type="PIRSF" id="PIRSF001456">
    <property type="entry name" value="Chorismate_synth"/>
    <property type="match status" value="1"/>
</dbReference>
<dbReference type="GO" id="GO:0009423">
    <property type="term" value="P:chorismate biosynthetic process"/>
    <property type="evidence" value="ECO:0007669"/>
    <property type="project" value="UniProtKB-UniRule"/>
</dbReference>
<dbReference type="GO" id="GO:0010181">
    <property type="term" value="F:FMN binding"/>
    <property type="evidence" value="ECO:0007669"/>
    <property type="project" value="TreeGrafter"/>
</dbReference>
<feature type="binding site" evidence="7">
    <location>
        <position position="48"/>
    </location>
    <ligand>
        <name>NADP(+)</name>
        <dbReference type="ChEBI" id="CHEBI:58349"/>
    </ligand>
</feature>
<dbReference type="Proteomes" id="UP000009047">
    <property type="component" value="Chromosome"/>
</dbReference>
<feature type="binding site" evidence="7">
    <location>
        <begin position="294"/>
        <end position="298"/>
    </location>
    <ligand>
        <name>FMN</name>
        <dbReference type="ChEBI" id="CHEBI:58210"/>
    </ligand>
</feature>
<proteinExistence type="inferred from homology"/>
<dbReference type="NCBIfam" id="NF003793">
    <property type="entry name" value="PRK05382.1"/>
    <property type="match status" value="1"/>
</dbReference>
<dbReference type="PROSITE" id="PS00789">
    <property type="entry name" value="CHORISMATE_SYNTHASE_3"/>
    <property type="match status" value="1"/>
</dbReference>
<keyword evidence="7" id="KW-0288">FMN</keyword>
<dbReference type="CDD" id="cd07304">
    <property type="entry name" value="Chorismate_synthase"/>
    <property type="match status" value="1"/>
</dbReference>
<dbReference type="AlphaFoldDB" id="E1QLY7"/>
<dbReference type="GO" id="GO:0009073">
    <property type="term" value="P:aromatic amino acid family biosynthetic process"/>
    <property type="evidence" value="ECO:0007669"/>
    <property type="project" value="UniProtKB-KW"/>
</dbReference>
<comment type="pathway">
    <text evidence="1 7 8">Metabolic intermediate biosynthesis; chorismate biosynthesis; chorismate from D-erythrose 4-phosphate and phosphoenolpyruvate: step 7/7.</text>
</comment>
<dbReference type="EC" id="4.2.3.5" evidence="3 7"/>
<dbReference type="SUPFAM" id="SSF103263">
    <property type="entry name" value="Chorismate synthase, AroC"/>
    <property type="match status" value="1"/>
</dbReference>
<feature type="binding site" evidence="7">
    <location>
        <begin position="127"/>
        <end position="129"/>
    </location>
    <ligand>
        <name>FMN</name>
        <dbReference type="ChEBI" id="CHEBI:58210"/>
    </ligand>
</feature>
<protein>
    <recommendedName>
        <fullName evidence="3 7">Chorismate synthase</fullName>
        <shortName evidence="7">CS</shortName>
        <ecNumber evidence="3 7">4.2.3.5</ecNumber>
    </recommendedName>
    <alternativeName>
        <fullName evidence="7">5-enolpyruvylshikimate-3-phosphate phospholyase</fullName>
    </alternativeName>
</protein>
<dbReference type="PROSITE" id="PS00788">
    <property type="entry name" value="CHORISMATE_SYNTHASE_2"/>
    <property type="match status" value="1"/>
</dbReference>
<dbReference type="HAMAP" id="MF_00300">
    <property type="entry name" value="Chorismate_synth"/>
    <property type="match status" value="1"/>
</dbReference>
<keyword evidence="7" id="KW-0285">Flavoprotein</keyword>
<dbReference type="PANTHER" id="PTHR21085:SF0">
    <property type="entry name" value="CHORISMATE SYNTHASE"/>
    <property type="match status" value="1"/>
</dbReference>
<evidence type="ECO:0000256" key="5">
    <source>
        <dbReference type="ARBA" id="ARBA00023141"/>
    </source>
</evidence>
<comment type="cofactor">
    <cofactor evidence="7 8">
        <name>FMNH2</name>
        <dbReference type="ChEBI" id="CHEBI:57618"/>
    </cofactor>
    <text evidence="7 8">Reduced FMN (FMNH(2)).</text>
</comment>
<dbReference type="Gene3D" id="3.60.150.10">
    <property type="entry name" value="Chorismate synthase AroC"/>
    <property type="match status" value="1"/>
</dbReference>
<evidence type="ECO:0000256" key="6">
    <source>
        <dbReference type="ARBA" id="ARBA00023239"/>
    </source>
</evidence>
<dbReference type="GO" id="GO:0008652">
    <property type="term" value="P:amino acid biosynthetic process"/>
    <property type="evidence" value="ECO:0007669"/>
    <property type="project" value="UniProtKB-KW"/>
</dbReference>
<comment type="caution">
    <text evidence="7">Lacks conserved residue(s) required for the propagation of feature annotation.</text>
</comment>
<keyword evidence="4 7" id="KW-0028">Amino-acid biosynthesis</keyword>
<dbReference type="HOGENOM" id="CLU_034547_0_2_7"/>
<keyword evidence="10" id="KW-1185">Reference proteome</keyword>
<dbReference type="KEGG" id="dbr:Deba_3219"/>
<keyword evidence="5 7" id="KW-0057">Aromatic amino acid biosynthesis</keyword>
<evidence type="ECO:0000256" key="7">
    <source>
        <dbReference type="HAMAP-Rule" id="MF_00300"/>
    </source>
</evidence>
<feature type="binding site" evidence="7">
    <location>
        <position position="320"/>
    </location>
    <ligand>
        <name>FMN</name>
        <dbReference type="ChEBI" id="CHEBI:58210"/>
    </ligand>
</feature>
<feature type="binding site" evidence="7">
    <location>
        <position position="279"/>
    </location>
    <ligand>
        <name>FMN</name>
        <dbReference type="ChEBI" id="CHEBI:58210"/>
    </ligand>
</feature>
<dbReference type="OrthoDB" id="9771806at2"/>
<dbReference type="InterPro" id="IPR035904">
    <property type="entry name" value="Chorismate_synth_AroC_sf"/>
</dbReference>
<evidence type="ECO:0000313" key="10">
    <source>
        <dbReference type="Proteomes" id="UP000009047"/>
    </source>
</evidence>
<dbReference type="InterPro" id="IPR000453">
    <property type="entry name" value="Chorismate_synth"/>
</dbReference>
<name>E1QLY7_DESB2</name>
<sequence>MFGSFMGQILRIATFGESHGPAVGVVIDGLPAGLAIDETLIQRDLDRRRPGTSPYVTQRKEADTAQILSGLADGRTLGTPLCVVVHNTDARSKDYGELLGVFRPGHADFAYHAKYGAPPQPGGGAGRSSGRETVGRVAAGAVARAILAPLGVVIRACTAAVGQVRAARLDWDFAAQDPLRCPDPDAAPAMAERIAQARAEGDSVGGLVRLVVSGAPAGLGDPVFGKLDARLGGAMFSIGGVKGVEIGAGFAVAQRSGGQNNDAMDENGFRGNNAGGVLGGISTGQEITMLLAVKPTPSIGRPQQTIGLDGQPRLIQIKGRHDPCLCPRIAPVAEAMAALVLADAYLAQRALAGAAR</sequence>
<dbReference type="InterPro" id="IPR020541">
    <property type="entry name" value="Chorismate_synthase_CS"/>
</dbReference>
<comment type="subunit">
    <text evidence="7">Homotetramer.</text>
</comment>
<dbReference type="EMBL" id="CP002085">
    <property type="protein sequence ID" value="ADK86572.1"/>
    <property type="molecule type" value="Genomic_DNA"/>
</dbReference>
<reference evidence="9 10" key="1">
    <citation type="journal article" date="2010" name="Stand. Genomic Sci.">
        <title>Complete genome sequence of Desulfarculus baarsii type strain (2st14).</title>
        <authorList>
            <person name="Sun H."/>
            <person name="Spring S."/>
            <person name="Lapidus A."/>
            <person name="Davenport K."/>
            <person name="Del Rio T.G."/>
            <person name="Tice H."/>
            <person name="Nolan M."/>
            <person name="Copeland A."/>
            <person name="Cheng J.F."/>
            <person name="Lucas S."/>
            <person name="Tapia R."/>
            <person name="Goodwin L."/>
            <person name="Pitluck S."/>
            <person name="Ivanova N."/>
            <person name="Pagani I."/>
            <person name="Mavromatis K."/>
            <person name="Ovchinnikova G."/>
            <person name="Pati A."/>
            <person name="Chen A."/>
            <person name="Palaniappan K."/>
            <person name="Hauser L."/>
            <person name="Chang Y.J."/>
            <person name="Jeffries C.D."/>
            <person name="Detter J.C."/>
            <person name="Han C."/>
            <person name="Rohde M."/>
            <person name="Brambilla E."/>
            <person name="Goker M."/>
            <person name="Woyke T."/>
            <person name="Bristow J."/>
            <person name="Eisen J.A."/>
            <person name="Markowitz V."/>
            <person name="Hugenholtz P."/>
            <person name="Kyrpides N.C."/>
            <person name="Klenk H.P."/>
            <person name="Land M."/>
        </authorList>
    </citation>
    <scope>NUCLEOTIDE SEQUENCE [LARGE SCALE GENOMIC DNA]</scope>
    <source>
        <strain evidence="10">ATCC 33931 / DSM 2075 / LMG 7858 / VKM B-1802 / 2st14</strain>
    </source>
</reference>
<evidence type="ECO:0000256" key="1">
    <source>
        <dbReference type="ARBA" id="ARBA00005044"/>
    </source>
</evidence>
<evidence type="ECO:0000256" key="8">
    <source>
        <dbReference type="RuleBase" id="RU000605"/>
    </source>
</evidence>
<dbReference type="NCBIfam" id="TIGR00033">
    <property type="entry name" value="aroC"/>
    <property type="match status" value="1"/>
</dbReference>
<dbReference type="PANTHER" id="PTHR21085">
    <property type="entry name" value="CHORISMATE SYNTHASE"/>
    <property type="match status" value="1"/>
</dbReference>
<dbReference type="UniPathway" id="UPA00053">
    <property type="reaction ID" value="UER00090"/>
</dbReference>
<dbReference type="RefSeq" id="WP_013260008.1">
    <property type="nucleotide sequence ID" value="NC_014365.1"/>
</dbReference>
<comment type="similarity">
    <text evidence="2 7 8">Belongs to the chorismate synthase family.</text>
</comment>
<dbReference type="STRING" id="644282.Deba_3219"/>
<dbReference type="GO" id="GO:0004107">
    <property type="term" value="F:chorismate synthase activity"/>
    <property type="evidence" value="ECO:0007669"/>
    <property type="project" value="UniProtKB-UniRule"/>
</dbReference>
<dbReference type="Pfam" id="PF01264">
    <property type="entry name" value="Chorismate_synt"/>
    <property type="match status" value="1"/>
</dbReference>
<keyword evidence="6 7" id="KW-0456">Lyase</keyword>
<keyword evidence="7" id="KW-0521">NADP</keyword>
<comment type="catalytic activity">
    <reaction evidence="7 8">
        <text>5-O-(1-carboxyvinyl)-3-phosphoshikimate = chorismate + phosphate</text>
        <dbReference type="Rhea" id="RHEA:21020"/>
        <dbReference type="ChEBI" id="CHEBI:29748"/>
        <dbReference type="ChEBI" id="CHEBI:43474"/>
        <dbReference type="ChEBI" id="CHEBI:57701"/>
        <dbReference type="EC" id="4.2.3.5"/>
    </reaction>
</comment>
<evidence type="ECO:0000256" key="2">
    <source>
        <dbReference type="ARBA" id="ARBA00008014"/>
    </source>
</evidence>
<evidence type="ECO:0000256" key="3">
    <source>
        <dbReference type="ARBA" id="ARBA00013036"/>
    </source>
</evidence>
<evidence type="ECO:0000313" key="9">
    <source>
        <dbReference type="EMBL" id="ADK86572.1"/>
    </source>
</evidence>
<dbReference type="PROSITE" id="PS00787">
    <property type="entry name" value="CHORISMATE_SYNTHASE_1"/>
    <property type="match status" value="1"/>
</dbReference>